<accession>A0A7M4FSB5</accession>
<dbReference type="PANTHER" id="PTHR24103">
    <property type="entry name" value="E3 UBIQUITIN-PROTEIN LIGASE TRIM"/>
    <property type="match status" value="1"/>
</dbReference>
<keyword evidence="1" id="KW-0175">Coiled coil</keyword>
<dbReference type="InterPro" id="IPR043136">
    <property type="entry name" value="B30.2/SPRY_sf"/>
</dbReference>
<feature type="domain" description="B30.2/SPRY" evidence="2">
    <location>
        <begin position="155"/>
        <end position="348"/>
    </location>
</feature>
<dbReference type="InterPro" id="IPR001870">
    <property type="entry name" value="B30.2/SPRY"/>
</dbReference>
<dbReference type="SUPFAM" id="SSF49899">
    <property type="entry name" value="Concanavalin A-like lectins/glucanases"/>
    <property type="match status" value="1"/>
</dbReference>
<dbReference type="InterPro" id="IPR050143">
    <property type="entry name" value="TRIM/RBCC"/>
</dbReference>
<dbReference type="PRINTS" id="PR01407">
    <property type="entry name" value="BUTYPHLNCDUF"/>
</dbReference>
<dbReference type="GeneTree" id="ENSGT00940000158537"/>
<dbReference type="OrthoDB" id="128536at2759"/>
<protein>
    <submittedName>
        <fullName evidence="3">Zinc-binding protein A33-like</fullName>
    </submittedName>
</protein>
<organism evidence="3 4">
    <name type="scientific">Crocodylus porosus</name>
    <name type="common">Saltwater crocodile</name>
    <name type="synonym">Estuarine crocodile</name>
    <dbReference type="NCBI Taxonomy" id="8502"/>
    <lineage>
        <taxon>Eukaryota</taxon>
        <taxon>Metazoa</taxon>
        <taxon>Chordata</taxon>
        <taxon>Craniata</taxon>
        <taxon>Vertebrata</taxon>
        <taxon>Euteleostomi</taxon>
        <taxon>Archelosauria</taxon>
        <taxon>Archosauria</taxon>
        <taxon>Crocodylia</taxon>
        <taxon>Longirostres</taxon>
        <taxon>Crocodylidae</taxon>
        <taxon>Crocodylus</taxon>
    </lineage>
</organism>
<dbReference type="InterPro" id="IPR003879">
    <property type="entry name" value="Butyrophylin_SPRY"/>
</dbReference>
<dbReference type="Gene3D" id="2.60.120.920">
    <property type="match status" value="1"/>
</dbReference>
<reference evidence="3" key="2">
    <citation type="submission" date="2025-09" db="UniProtKB">
        <authorList>
            <consortium name="Ensembl"/>
        </authorList>
    </citation>
    <scope>IDENTIFICATION</scope>
</reference>
<dbReference type="Proteomes" id="UP000594220">
    <property type="component" value="Unplaced"/>
</dbReference>
<reference evidence="3" key="1">
    <citation type="submission" date="2025-08" db="UniProtKB">
        <authorList>
            <consortium name="Ensembl"/>
        </authorList>
    </citation>
    <scope>IDENTIFICATION</scope>
</reference>
<dbReference type="GeneID" id="109320287"/>
<dbReference type="AlphaFoldDB" id="A0A7M4FSB5"/>
<proteinExistence type="predicted"/>
<dbReference type="PROSITE" id="PS50188">
    <property type="entry name" value="B302_SPRY"/>
    <property type="match status" value="1"/>
</dbReference>
<dbReference type="InterPro" id="IPR003877">
    <property type="entry name" value="SPRY_dom"/>
</dbReference>
<gene>
    <name evidence="3" type="primary">LOC109320287</name>
</gene>
<evidence type="ECO:0000313" key="4">
    <source>
        <dbReference type="Proteomes" id="UP000594220"/>
    </source>
</evidence>
<feature type="coiled-coil region" evidence="1">
    <location>
        <begin position="79"/>
        <end position="141"/>
    </location>
</feature>
<dbReference type="KEGG" id="cpoo:109320287"/>
<dbReference type="FunFam" id="2.60.120.920:FF:000004">
    <property type="entry name" value="Butyrophilin subfamily 1 member A1"/>
    <property type="match status" value="1"/>
</dbReference>
<dbReference type="CDD" id="cd13733">
    <property type="entry name" value="SPRY_PRY_C-I_1"/>
    <property type="match status" value="1"/>
</dbReference>
<dbReference type="SMART" id="SM00589">
    <property type="entry name" value="PRY"/>
    <property type="match status" value="1"/>
</dbReference>
<dbReference type="Pfam" id="PF00622">
    <property type="entry name" value="SPRY"/>
    <property type="match status" value="1"/>
</dbReference>
<sequence>MEASKKDPGEQGGGKRVEDVVSEFLEANQEAEKLCCHYKEGIQAVQMSLESLREKVMGQFKEMHNILYAEEQSVMAKISQEEEQVIGGLENRLKKITERAADVLEIVDYLGQVREYDEHLADAAGSQVDRFKAELKEHTEELSLSKPASLCSPPLMYAVCRRMLGQAMQSALESLTLDPHTAHAHLDLSEDLKAVKLGPRSQAIPKDPQRFQPCLYVLCSQGFCSGRHYWEVSVGNKSNWVVGVASHRVNRQATEELIPENGYWALRKLPGDRYYALSSPPDRLTLNTRPRRVGICLDYECGRVGFYDAHSMAKICLLQGCFQGMLYPLLCPGLVLSEQDHEPLRLCD</sequence>
<dbReference type="RefSeq" id="XP_019405859.1">
    <property type="nucleotide sequence ID" value="XM_019550314.1"/>
</dbReference>
<dbReference type="OMA" id="FQPCLYV"/>
<evidence type="ECO:0000313" key="3">
    <source>
        <dbReference type="Ensembl" id="ENSCPRP00005003795.1"/>
    </source>
</evidence>
<evidence type="ECO:0000259" key="2">
    <source>
        <dbReference type="PROSITE" id="PS50188"/>
    </source>
</evidence>
<name>A0A7M4FSB5_CROPO</name>
<evidence type="ECO:0000256" key="1">
    <source>
        <dbReference type="SAM" id="Coils"/>
    </source>
</evidence>
<keyword evidence="4" id="KW-1185">Reference proteome</keyword>
<dbReference type="SMART" id="SM00449">
    <property type="entry name" value="SPRY"/>
    <property type="match status" value="1"/>
</dbReference>
<dbReference type="Pfam" id="PF13765">
    <property type="entry name" value="PRY"/>
    <property type="match status" value="1"/>
</dbReference>
<dbReference type="InterPro" id="IPR006574">
    <property type="entry name" value="PRY"/>
</dbReference>
<dbReference type="Ensembl" id="ENSCPRT00005004439.1">
    <property type="protein sequence ID" value="ENSCPRP00005003795.1"/>
    <property type="gene ID" value="ENSCPRG00005002773.1"/>
</dbReference>
<dbReference type="InterPro" id="IPR013320">
    <property type="entry name" value="ConA-like_dom_sf"/>
</dbReference>